<evidence type="ECO:0000313" key="2">
    <source>
        <dbReference type="Proteomes" id="UP000199648"/>
    </source>
</evidence>
<evidence type="ECO:0000313" key="1">
    <source>
        <dbReference type="EMBL" id="SCZ50208.1"/>
    </source>
</evidence>
<dbReference type="AlphaFoldDB" id="A0A1G5PL77"/>
<name>A0A1G5PL77_9GAMM</name>
<reference evidence="1 2" key="1">
    <citation type="submission" date="2016-10" db="EMBL/GenBank/DDBJ databases">
        <authorList>
            <person name="de Groot N.N."/>
        </authorList>
    </citation>
    <scope>NUCLEOTIDE SEQUENCE [LARGE SCALE GENOMIC DNA]</scope>
    <source>
        <strain evidence="1 2">HLD2</strain>
    </source>
</reference>
<protein>
    <submittedName>
        <fullName evidence="1">Uncharacterized protein</fullName>
    </submittedName>
</protein>
<organism evidence="1 2">
    <name type="scientific">Thiohalomonas denitrificans</name>
    <dbReference type="NCBI Taxonomy" id="415747"/>
    <lineage>
        <taxon>Bacteria</taxon>
        <taxon>Pseudomonadati</taxon>
        <taxon>Pseudomonadota</taxon>
        <taxon>Gammaproteobacteria</taxon>
        <taxon>Thiohalomonadales</taxon>
        <taxon>Thiohalomonadaceae</taxon>
        <taxon>Thiohalomonas</taxon>
    </lineage>
</organism>
<dbReference type="RefSeq" id="WP_092991981.1">
    <property type="nucleotide sequence ID" value="NZ_FMWD01000001.1"/>
</dbReference>
<keyword evidence="2" id="KW-1185">Reference proteome</keyword>
<accession>A0A1G5PL77</accession>
<sequence>MSRLQRFAYAQTRIQASHACFPGDAEWQRLEAITHTEHLLDRLRNSPLRPWVSSLNARMDAHQVERILRAHWREHIETVALWQPPEWRAAVQWTKQLADTTVLQHLLEHSVIAEWIRSDPALRPFALDDPDRRIRALRESAYAPMIQTWRGEPRHLISGWHRRWRALWPRTSAGERQALEWLAGRLHEQHEVLASGELHDSRAARQRLLTGLLPEFRQRTFQPAAAFLHLAITAIHLERLRGVLLRLLLFGGERVA</sequence>
<dbReference type="STRING" id="415747.SAMN03097708_00363"/>
<dbReference type="OrthoDB" id="5763105at2"/>
<proteinExistence type="predicted"/>
<gene>
    <name evidence="1" type="ORF">SAMN03097708_00363</name>
</gene>
<dbReference type="EMBL" id="FMWD01000001">
    <property type="protein sequence ID" value="SCZ50208.1"/>
    <property type="molecule type" value="Genomic_DNA"/>
</dbReference>
<dbReference type="Proteomes" id="UP000199648">
    <property type="component" value="Unassembled WGS sequence"/>
</dbReference>